<evidence type="ECO:0000313" key="3">
    <source>
        <dbReference type="Proteomes" id="UP000238348"/>
    </source>
</evidence>
<dbReference type="Pfam" id="PF00583">
    <property type="entry name" value="Acetyltransf_1"/>
    <property type="match status" value="1"/>
</dbReference>
<dbReference type="Gene3D" id="3.40.630.30">
    <property type="match status" value="1"/>
</dbReference>
<dbReference type="Proteomes" id="UP000238348">
    <property type="component" value="Chromosome"/>
</dbReference>
<dbReference type="CDD" id="cd04301">
    <property type="entry name" value="NAT_SF"/>
    <property type="match status" value="1"/>
</dbReference>
<feature type="domain" description="N-acetyltransferase" evidence="1">
    <location>
        <begin position="134"/>
        <end position="271"/>
    </location>
</feature>
<evidence type="ECO:0000313" key="2">
    <source>
        <dbReference type="EMBL" id="AUX40345.1"/>
    </source>
</evidence>
<proteinExistence type="predicted"/>
<dbReference type="SUPFAM" id="SSF55729">
    <property type="entry name" value="Acyl-CoA N-acyltransferases (Nat)"/>
    <property type="match status" value="1"/>
</dbReference>
<dbReference type="PROSITE" id="PS51186">
    <property type="entry name" value="GNAT"/>
    <property type="match status" value="1"/>
</dbReference>
<dbReference type="RefSeq" id="WP_104978160.1">
    <property type="nucleotide sequence ID" value="NZ_CP012673.1"/>
</dbReference>
<dbReference type="InterPro" id="IPR000182">
    <property type="entry name" value="GNAT_dom"/>
</dbReference>
<dbReference type="EMBL" id="CP012673">
    <property type="protein sequence ID" value="AUX40345.1"/>
    <property type="molecule type" value="Genomic_DNA"/>
</dbReference>
<dbReference type="OrthoDB" id="2350893at2"/>
<gene>
    <name evidence="2" type="ORF">SOCE26_017450</name>
</gene>
<accession>A0A2L0EM29</accession>
<dbReference type="GO" id="GO:0016747">
    <property type="term" value="F:acyltransferase activity, transferring groups other than amino-acyl groups"/>
    <property type="evidence" value="ECO:0007669"/>
    <property type="project" value="InterPro"/>
</dbReference>
<reference evidence="2 3" key="1">
    <citation type="submission" date="2015-09" db="EMBL/GenBank/DDBJ databases">
        <title>Sorangium comparison.</title>
        <authorList>
            <person name="Zaburannyi N."/>
            <person name="Bunk B."/>
            <person name="Overmann J."/>
            <person name="Mueller R."/>
        </authorList>
    </citation>
    <scope>NUCLEOTIDE SEQUENCE [LARGE SCALE GENOMIC DNA]</scope>
    <source>
        <strain evidence="2 3">So ce26</strain>
    </source>
</reference>
<protein>
    <recommendedName>
        <fullName evidence="1">N-acetyltransferase domain-containing protein</fullName>
    </recommendedName>
</protein>
<evidence type="ECO:0000259" key="1">
    <source>
        <dbReference type="PROSITE" id="PS51186"/>
    </source>
</evidence>
<name>A0A2L0EM29_SORCE</name>
<organism evidence="2 3">
    <name type="scientific">Sorangium cellulosum</name>
    <name type="common">Polyangium cellulosum</name>
    <dbReference type="NCBI Taxonomy" id="56"/>
    <lineage>
        <taxon>Bacteria</taxon>
        <taxon>Pseudomonadati</taxon>
        <taxon>Myxococcota</taxon>
        <taxon>Polyangia</taxon>
        <taxon>Polyangiales</taxon>
        <taxon>Polyangiaceae</taxon>
        <taxon>Sorangium</taxon>
    </lineage>
</organism>
<sequence length="271" mass="28919">MKESPDRILARRLEAVEAVAGLWCHEALLRLRPGAPSAVERVAGGVIAYAGAGSPLTRGRGLGMEGPVTAEEVDRLEDFFRSRGVLASLGVSPYADPTLIEQLGRRGFVLEEFDHVLVRPLSGAERPSPLPEGVCVSRAEPADAEAWSRVVGQGFSGEEEVSPGAMDAGLMLFHEPRAACFWAHVDGRPAGGGAMAFHDGLASLFATSTRPEFRGRGVQRALIEARLAHAAASGCELASVVTAPGSASYRNMERAGFRVVYTRVVLTKRWD</sequence>
<dbReference type="InterPro" id="IPR016181">
    <property type="entry name" value="Acyl_CoA_acyltransferase"/>
</dbReference>
<dbReference type="AlphaFoldDB" id="A0A2L0EM29"/>